<organism evidence="1 2">
    <name type="scientific">Acidicapsa dinghuensis</name>
    <dbReference type="NCBI Taxonomy" id="2218256"/>
    <lineage>
        <taxon>Bacteria</taxon>
        <taxon>Pseudomonadati</taxon>
        <taxon>Acidobacteriota</taxon>
        <taxon>Terriglobia</taxon>
        <taxon>Terriglobales</taxon>
        <taxon>Acidobacteriaceae</taxon>
        <taxon>Acidicapsa</taxon>
    </lineage>
</organism>
<evidence type="ECO:0008006" key="3">
    <source>
        <dbReference type="Google" id="ProtNLM"/>
    </source>
</evidence>
<dbReference type="EMBL" id="JBHSPH010000001">
    <property type="protein sequence ID" value="MFC5861096.1"/>
    <property type="molecule type" value="Genomic_DNA"/>
</dbReference>
<gene>
    <name evidence="1" type="ORF">ACFPT7_02195</name>
</gene>
<reference evidence="2" key="1">
    <citation type="journal article" date="2019" name="Int. J. Syst. Evol. Microbiol.">
        <title>The Global Catalogue of Microorganisms (GCM) 10K type strain sequencing project: providing services to taxonomists for standard genome sequencing and annotation.</title>
        <authorList>
            <consortium name="The Broad Institute Genomics Platform"/>
            <consortium name="The Broad Institute Genome Sequencing Center for Infectious Disease"/>
            <person name="Wu L."/>
            <person name="Ma J."/>
        </authorList>
    </citation>
    <scope>NUCLEOTIDE SEQUENCE [LARGE SCALE GENOMIC DNA]</scope>
    <source>
        <strain evidence="2">JCM 4087</strain>
    </source>
</reference>
<protein>
    <recommendedName>
        <fullName evidence="3">DNA transfer protein p32</fullName>
    </recommendedName>
</protein>
<name>A0ABW1EA05_9BACT</name>
<comment type="caution">
    <text evidence="1">The sequence shown here is derived from an EMBL/GenBank/DDBJ whole genome shotgun (WGS) entry which is preliminary data.</text>
</comment>
<proteinExistence type="predicted"/>
<evidence type="ECO:0000313" key="1">
    <source>
        <dbReference type="EMBL" id="MFC5861096.1"/>
    </source>
</evidence>
<accession>A0ABW1EA05</accession>
<sequence>MSVTGGIMAGVGALGSLGSAAMESSAADKAAETQANAAQQAEQLQGDLGQESLGYENYQYQQDRANEQPFLQSGANNLATLNYLLGQGSPNAIPGGTGTGAGSASSGQTLSIPGINGSVSIPGVQGLTGTPNTNLGAFGSLLQQYPGGQFTAPTAAQAAQTPGYQFALNQGENAVQASAAANGSLLTGGTLNAEQQFGQGLANTNYNNVYNQALQSYNTNYNTWANNQANQFNRLAAMAGMGQTSAQKLGAAGMQSAGQVAQTLGNTGAAIGQDNMNAASATATGYLNSANTWGGAFNGIGNNVSQLGMLYAMMNGNANYNGAGGVGGSGQDELNYAG</sequence>
<dbReference type="Proteomes" id="UP001596091">
    <property type="component" value="Unassembled WGS sequence"/>
</dbReference>
<keyword evidence="2" id="KW-1185">Reference proteome</keyword>
<dbReference type="RefSeq" id="WP_263334443.1">
    <property type="nucleotide sequence ID" value="NZ_JAGSYH010000002.1"/>
</dbReference>
<evidence type="ECO:0000313" key="2">
    <source>
        <dbReference type="Proteomes" id="UP001596091"/>
    </source>
</evidence>